<comment type="subcellular location">
    <subcellularLocation>
        <location evidence="1">Membrane</location>
        <topology evidence="1">Multi-pass membrane protein</topology>
    </subcellularLocation>
</comment>
<reference evidence="10" key="1">
    <citation type="submission" date="2011-01" db="EMBL/GenBank/DDBJ databases">
        <title>The Genome Sequence of Nematocida parisii strain ERTm3.</title>
        <authorList>
            <consortium name="The Broad Institute Genome Sequencing Platform"/>
            <consortium name="The Broad Institute Genome Sequencing Center for Infectious Disease"/>
            <person name="Cuomo C."/>
            <person name="Troemel E."/>
            <person name="Young S.K."/>
            <person name="Zeng Q."/>
            <person name="Gargeya S."/>
            <person name="Fitzgerald M."/>
            <person name="Haas B."/>
            <person name="Abouelleil A."/>
            <person name="Alvarado L."/>
            <person name="Arachchi H.M."/>
            <person name="Berlin A."/>
            <person name="Chapman S.B."/>
            <person name="Gearin G."/>
            <person name="Goldberg J."/>
            <person name="Griggs A."/>
            <person name="Gujja S."/>
            <person name="Hansen M."/>
            <person name="Heiman D."/>
            <person name="Howarth C."/>
            <person name="Larimer J."/>
            <person name="Lui A."/>
            <person name="MacDonald P.J.P."/>
            <person name="McCowen C."/>
            <person name="Montmayeur A."/>
            <person name="Murphy C."/>
            <person name="Neiman D."/>
            <person name="Pearson M."/>
            <person name="Priest M."/>
            <person name="Roberts A."/>
            <person name="Saif S."/>
            <person name="Shea T."/>
            <person name="Sisk P."/>
            <person name="Stolte C."/>
            <person name="Sykes S."/>
            <person name="Wortman J."/>
            <person name="Nusbaum C."/>
            <person name="Birren B."/>
        </authorList>
    </citation>
    <scope>NUCLEOTIDE SEQUENCE</scope>
    <source>
        <strain evidence="10">ERTm3</strain>
    </source>
</reference>
<keyword evidence="7 9" id="KW-0406">Ion transport</keyword>
<evidence type="ECO:0000256" key="2">
    <source>
        <dbReference type="ARBA" id="ARBA00009904"/>
    </source>
</evidence>
<dbReference type="OMA" id="FYLWFFL"/>
<dbReference type="FunCoup" id="I3EEP7">
    <property type="interactions" value="35"/>
</dbReference>
<evidence type="ECO:0000313" key="10">
    <source>
        <dbReference type="EMBL" id="EIJ87694.1"/>
    </source>
</evidence>
<dbReference type="InParanoid" id="I3EEP7"/>
<evidence type="ECO:0000256" key="4">
    <source>
        <dbReference type="ARBA" id="ARBA00022692"/>
    </source>
</evidence>
<keyword evidence="6 9" id="KW-1133">Transmembrane helix</keyword>
<dbReference type="STRING" id="935791.I3EEP7"/>
<keyword evidence="3 9" id="KW-0813">Transport</keyword>
<dbReference type="EMBL" id="GL870881">
    <property type="protein sequence ID" value="EIJ87694.1"/>
    <property type="molecule type" value="Genomic_DNA"/>
</dbReference>
<protein>
    <recommendedName>
        <fullName evidence="9">V-type proton ATPase subunit a</fullName>
    </recommendedName>
</protein>
<feature type="transmembrane region" description="Helical" evidence="9">
    <location>
        <begin position="510"/>
        <end position="534"/>
    </location>
</feature>
<keyword evidence="11" id="KW-1185">Reference proteome</keyword>
<name>I3EEP7_NEMP3</name>
<keyword evidence="8 9" id="KW-0472">Membrane</keyword>
<dbReference type="PANTHER" id="PTHR11629">
    <property type="entry name" value="VACUOLAR PROTON ATPASES"/>
    <property type="match status" value="1"/>
</dbReference>
<keyword evidence="4 9" id="KW-0812">Transmembrane</keyword>
<dbReference type="InterPro" id="IPR002490">
    <property type="entry name" value="V-ATPase_116kDa_su"/>
</dbReference>
<organism evidence="10 11">
    <name type="scientific">Nematocida parisii (strain ERTm3)</name>
    <name type="common">Nematode killer fungus</name>
    <dbReference type="NCBI Taxonomy" id="935791"/>
    <lineage>
        <taxon>Eukaryota</taxon>
        <taxon>Fungi</taxon>
        <taxon>Fungi incertae sedis</taxon>
        <taxon>Microsporidia</taxon>
        <taxon>Nematocida</taxon>
    </lineage>
</organism>
<comment type="function">
    <text evidence="9">Essential component of the vacuolar proton pump (V-ATPase), a multimeric enzyme that catalyzes the translocation of protons across the membranes. Required for assembly and activity of the V-ATPase.</text>
</comment>
<evidence type="ECO:0000256" key="7">
    <source>
        <dbReference type="ARBA" id="ARBA00023065"/>
    </source>
</evidence>
<dbReference type="HOGENOM" id="CLU_005230_1_1_1"/>
<dbReference type="Proteomes" id="UP000002872">
    <property type="component" value="Unassembled WGS sequence"/>
</dbReference>
<evidence type="ECO:0000256" key="6">
    <source>
        <dbReference type="ARBA" id="ARBA00022989"/>
    </source>
</evidence>
<dbReference type="PIRSF" id="PIRSF001293">
    <property type="entry name" value="ATP6V0A1"/>
    <property type="match status" value="1"/>
</dbReference>
<dbReference type="GO" id="GO:0007035">
    <property type="term" value="P:vacuolar acidification"/>
    <property type="evidence" value="ECO:0007669"/>
    <property type="project" value="TreeGrafter"/>
</dbReference>
<feature type="transmembrane region" description="Helical" evidence="9">
    <location>
        <begin position="415"/>
        <end position="432"/>
    </location>
</feature>
<evidence type="ECO:0000256" key="8">
    <source>
        <dbReference type="ARBA" id="ARBA00023136"/>
    </source>
</evidence>
<feature type="transmembrane region" description="Helical" evidence="9">
    <location>
        <begin position="667"/>
        <end position="690"/>
    </location>
</feature>
<gene>
    <name evidence="10" type="ORF">NEQG_02241</name>
</gene>
<evidence type="ECO:0000256" key="9">
    <source>
        <dbReference type="RuleBase" id="RU361189"/>
    </source>
</evidence>
<keyword evidence="5 9" id="KW-0375">Hydrogen ion transport</keyword>
<accession>I3EEP7</accession>
<feature type="transmembrane region" description="Helical" evidence="9">
    <location>
        <begin position="569"/>
        <end position="588"/>
    </location>
</feature>
<feature type="transmembrane region" description="Helical" evidence="9">
    <location>
        <begin position="372"/>
        <end position="395"/>
    </location>
</feature>
<dbReference type="GO" id="GO:0046961">
    <property type="term" value="F:proton-transporting ATPase activity, rotational mechanism"/>
    <property type="evidence" value="ECO:0007669"/>
    <property type="project" value="InterPro"/>
</dbReference>
<dbReference type="VEuPathDB" id="MicrosporidiaDB:NEQG_02241"/>
<dbReference type="Pfam" id="PF01496">
    <property type="entry name" value="V_ATPase_I"/>
    <property type="match status" value="1"/>
</dbReference>
<dbReference type="InterPro" id="IPR026028">
    <property type="entry name" value="V-type_ATPase_116kDa_su_euka"/>
</dbReference>
<dbReference type="GO" id="GO:0051117">
    <property type="term" value="F:ATPase binding"/>
    <property type="evidence" value="ECO:0007669"/>
    <property type="project" value="TreeGrafter"/>
</dbReference>
<dbReference type="AlphaFoldDB" id="I3EEP7"/>
<comment type="similarity">
    <text evidence="2 9">Belongs to the V-ATPase 116 kDa subunit family.</text>
</comment>
<evidence type="ECO:0000313" key="11">
    <source>
        <dbReference type="Proteomes" id="UP000002872"/>
    </source>
</evidence>
<sequence length="731" mass="82820">MFRSEDVSMVRLYISPDIARNALEELGQRDILHIVSQNTNLLNKTDHCLEMEKILARIAFLTQKLNENKVTLIKGTNIPPLNTTIEALSASIEKHYYRVAQLAQIMKDTGEAVEKMEEDVIVLQDMQRISTEGFKDLEFETGKMENVGLEYVAGVISKDQIFTLEKFLWKSLHGNLCFVSVEMVTPTKMGFICFTHGEKAIERVRNICTKINARIIRYESQATERKEGDLLNVSENLSQLTKLHKINTEAFYTEIKNISREIVIWKYYIIREIEIETALSKLQMNKDNSYLTGEGFILKRNEERFGKLIKKIGEVHGDAAAEIIAIPEGTMLPTHFDTNPITQCFQDLTNVYSMPMYKEINPTIFSVSTFPFLFGVMFGDVGHGLIFIGMGFYFLRKQKVTDLPDLVEILYNARYLFIFMGLWAVYFGFLYGDFMGCSFGSQLSGYTESGVRKGLCLFGIDYTWHHAENSSVFVNSLKMKMSIVFGFFHITLGMVLGAINAVYNKNMITLLGVIIPQFIIFFGLIGYMVFLIIFKWCTGYSTWPGIISVIIDMASFKTPETPIYPGQGLIQTLIMVVVLASFPVMLLAEPVYRTITKKMHKNSSLSDVWLHSLIEGIEFTMGLISNISSYLRLWAVSLAHAELSKIIFSKTVGNEEMSLAFRSISSIMWLGATLVLLIGLEGLSATLHSLRLHWVEFGSKFFKGDGLLFNPFTFKPGVLLNSDRIPGGNTE</sequence>
<dbReference type="PANTHER" id="PTHR11629:SF63">
    <property type="entry name" value="V-TYPE PROTON ATPASE SUBUNIT A"/>
    <property type="match status" value="1"/>
</dbReference>
<evidence type="ECO:0000256" key="3">
    <source>
        <dbReference type="ARBA" id="ARBA00022448"/>
    </source>
</evidence>
<dbReference type="GO" id="GO:0000220">
    <property type="term" value="C:vacuolar proton-transporting V-type ATPase, V0 domain"/>
    <property type="evidence" value="ECO:0007669"/>
    <property type="project" value="InterPro"/>
</dbReference>
<evidence type="ECO:0000256" key="5">
    <source>
        <dbReference type="ARBA" id="ARBA00022781"/>
    </source>
</evidence>
<proteinExistence type="inferred from homology"/>
<dbReference type="OrthoDB" id="10264220at2759"/>
<evidence type="ECO:0000256" key="1">
    <source>
        <dbReference type="ARBA" id="ARBA00004141"/>
    </source>
</evidence>
<feature type="transmembrane region" description="Helical" evidence="9">
    <location>
        <begin position="483"/>
        <end position="503"/>
    </location>
</feature>